<dbReference type="Proteomes" id="UP001243375">
    <property type="component" value="Unassembled WGS sequence"/>
</dbReference>
<comment type="caution">
    <text evidence="1">The sequence shown here is derived from an EMBL/GenBank/DDBJ whole genome shotgun (WGS) entry which is preliminary data.</text>
</comment>
<organism evidence="1 2">
    <name type="scientific">Naganishia vaughanmartiniae</name>
    <dbReference type="NCBI Taxonomy" id="1424756"/>
    <lineage>
        <taxon>Eukaryota</taxon>
        <taxon>Fungi</taxon>
        <taxon>Dikarya</taxon>
        <taxon>Basidiomycota</taxon>
        <taxon>Agaricomycotina</taxon>
        <taxon>Tremellomycetes</taxon>
        <taxon>Filobasidiales</taxon>
        <taxon>Filobasidiaceae</taxon>
        <taxon>Naganishia</taxon>
    </lineage>
</organism>
<name>A0ACC2WKF6_9TREE</name>
<protein>
    <submittedName>
        <fullName evidence="1">Uncharacterized protein</fullName>
    </submittedName>
</protein>
<keyword evidence="2" id="KW-1185">Reference proteome</keyword>
<evidence type="ECO:0000313" key="2">
    <source>
        <dbReference type="Proteomes" id="UP001243375"/>
    </source>
</evidence>
<evidence type="ECO:0000313" key="1">
    <source>
        <dbReference type="EMBL" id="KAJ9112224.1"/>
    </source>
</evidence>
<reference evidence="1" key="1">
    <citation type="submission" date="2023-04" db="EMBL/GenBank/DDBJ databases">
        <title>Draft Genome sequencing of Naganishia species isolated from polar environments using Oxford Nanopore Technology.</title>
        <authorList>
            <person name="Leo P."/>
            <person name="Venkateswaran K."/>
        </authorList>
    </citation>
    <scope>NUCLEOTIDE SEQUENCE</scope>
    <source>
        <strain evidence="1">MNA-CCFEE 5425</strain>
    </source>
</reference>
<proteinExistence type="predicted"/>
<dbReference type="EMBL" id="JASBWU010000026">
    <property type="protein sequence ID" value="KAJ9112224.1"/>
    <property type="molecule type" value="Genomic_DNA"/>
</dbReference>
<accession>A0ACC2WKF6</accession>
<sequence length="105" mass="11830">MLPNRQIRAARKPLPSKPQYASQHAQTTTHPAIGAVLASIRFNTTTRPSPSHTVTYSINDNLKRDGYTARFNNRSRRTGPFDSSNPANYQSTRRAYILLACRQDV</sequence>
<gene>
    <name evidence="1" type="ORF">QFC22_006308</name>
</gene>